<dbReference type="Pfam" id="PF12969">
    <property type="entry name" value="DUF3857"/>
    <property type="match status" value="1"/>
</dbReference>
<dbReference type="SUPFAM" id="SSF54001">
    <property type="entry name" value="Cysteine proteinases"/>
    <property type="match status" value="1"/>
</dbReference>
<evidence type="ECO:0000259" key="2">
    <source>
        <dbReference type="Pfam" id="PF12969"/>
    </source>
</evidence>
<reference evidence="4" key="1">
    <citation type="journal article" date="2019" name="Int. J. Syst. Evol. Microbiol.">
        <title>The Global Catalogue of Microorganisms (GCM) 10K type strain sequencing project: providing services to taxonomists for standard genome sequencing and annotation.</title>
        <authorList>
            <consortium name="The Broad Institute Genomics Platform"/>
            <consortium name="The Broad Institute Genome Sequencing Center for Infectious Disease"/>
            <person name="Wu L."/>
            <person name="Ma J."/>
        </authorList>
    </citation>
    <scope>NUCLEOTIDE SEQUENCE [LARGE SCALE GENOMIC DNA]</scope>
    <source>
        <strain evidence="4">CGMCC 1.10832</strain>
    </source>
</reference>
<keyword evidence="4" id="KW-1185">Reference proteome</keyword>
<evidence type="ECO:0000256" key="1">
    <source>
        <dbReference type="SAM" id="SignalP"/>
    </source>
</evidence>
<feature type="signal peptide" evidence="1">
    <location>
        <begin position="1"/>
        <end position="22"/>
    </location>
</feature>
<dbReference type="Proteomes" id="UP000636010">
    <property type="component" value="Unassembled WGS sequence"/>
</dbReference>
<sequence>MRQPILLLSILLLISFHSYSQAPEERKFGDIKTADFDFPTSISDSTAGAVILFDKGKISTDHNFETILTHHVRILLLNSNEFDRATIKIPYGVKDYIKKIKGSSYNIINGKVVESEVSKKDIFTEKVSDEVRQERFTIPNVKEGSIIEYSYIVSHGNLSSLATWYFQTSVPVVYSEYVVKMPSFFNYVQLLSGTLPLSDVSFNTENAQRNGYSYQVVEKKFISRNVPAFVSEPFITGKENYISKIKFDLSDYQFPGGHRVNLIPPTYFELSKKLAADEYYKGVYSGNNFFKNELETIFSGLDSDLDKIKAIYYFVQENYSIDTDIMSSSMRKIFNEKKGWRQDINMILTSMLNKAGYESYIVRLSTRSNGPLNEIYKSAKNFNYSICLVRLEGNDYLLDASEDYLPFNTLRPETINGKGLIISEENPGWVDLKYDASSKERAYSTIKILETGGINGVVQLQKSDYSAYYLKKEFDKLDKYIDKFQDDLPVWEITDHQITDHNKHDLKETINFEISESEIMLDDKVYFSPILFNKVSSNPFKLDKRLFPVTLQCPIDNNYTYRIEVPEGFEVEQLPKDLLIALPNEGGKYLYRCQLMNGAIMVNSTLSINKDFFTVEEYFYLKEFYAQIVEKQAEQIVIAKRG</sequence>
<proteinExistence type="predicted"/>
<feature type="domain" description="DUF3857" evidence="2">
    <location>
        <begin position="68"/>
        <end position="183"/>
    </location>
</feature>
<accession>A0ABQ1MCS2</accession>
<dbReference type="RefSeq" id="WP_188463920.1">
    <property type="nucleotide sequence ID" value="NZ_BAABHU010000008.1"/>
</dbReference>
<protein>
    <recommendedName>
        <fullName evidence="2">DUF3857 domain-containing protein</fullName>
    </recommendedName>
</protein>
<dbReference type="Gene3D" id="2.60.40.3140">
    <property type="match status" value="1"/>
</dbReference>
<organism evidence="3 4">
    <name type="scientific">Marivirga lumbricoides</name>
    <dbReference type="NCBI Taxonomy" id="1046115"/>
    <lineage>
        <taxon>Bacteria</taxon>
        <taxon>Pseudomonadati</taxon>
        <taxon>Bacteroidota</taxon>
        <taxon>Cytophagia</taxon>
        <taxon>Cytophagales</taxon>
        <taxon>Marivirgaceae</taxon>
        <taxon>Marivirga</taxon>
    </lineage>
</organism>
<dbReference type="Gene3D" id="3.10.620.30">
    <property type="match status" value="1"/>
</dbReference>
<evidence type="ECO:0000313" key="4">
    <source>
        <dbReference type="Proteomes" id="UP000636010"/>
    </source>
</evidence>
<gene>
    <name evidence="3" type="ORF">GCM10011506_25100</name>
</gene>
<dbReference type="InterPro" id="IPR038765">
    <property type="entry name" value="Papain-like_cys_pep_sf"/>
</dbReference>
<comment type="caution">
    <text evidence="3">The sequence shown here is derived from an EMBL/GenBank/DDBJ whole genome shotgun (WGS) entry which is preliminary data.</text>
</comment>
<feature type="chain" id="PRO_5046144779" description="DUF3857 domain-containing protein" evidence="1">
    <location>
        <begin position="23"/>
        <end position="642"/>
    </location>
</feature>
<dbReference type="InterPro" id="IPR024618">
    <property type="entry name" value="DUF3857"/>
</dbReference>
<dbReference type="Gene3D" id="2.60.120.1130">
    <property type="match status" value="1"/>
</dbReference>
<evidence type="ECO:0000313" key="3">
    <source>
        <dbReference type="EMBL" id="GGC38669.1"/>
    </source>
</evidence>
<keyword evidence="1" id="KW-0732">Signal</keyword>
<dbReference type="EMBL" id="BMEC01000008">
    <property type="protein sequence ID" value="GGC38669.1"/>
    <property type="molecule type" value="Genomic_DNA"/>
</dbReference>
<name>A0ABQ1MCS2_9BACT</name>